<evidence type="ECO:0000313" key="3">
    <source>
        <dbReference type="Proteomes" id="UP000747542"/>
    </source>
</evidence>
<protein>
    <submittedName>
        <fullName evidence="2">Uncharacterized protein</fullName>
    </submittedName>
</protein>
<name>A0A8J5TG90_HOMAM</name>
<proteinExistence type="predicted"/>
<dbReference type="Proteomes" id="UP000747542">
    <property type="component" value="Unassembled WGS sequence"/>
</dbReference>
<evidence type="ECO:0000313" key="2">
    <source>
        <dbReference type="EMBL" id="KAG7174944.1"/>
    </source>
</evidence>
<feature type="chain" id="PRO_5035290489" evidence="1">
    <location>
        <begin position="22"/>
        <end position="100"/>
    </location>
</feature>
<sequence>MMGRVMTTFLLMLIAVGVTLTLPEPLSPVLKRLVRSQCINATTLQHYSCQCDLNGSYNAIADVSSFCLPPSYQELCYQFFPDTTASSPCGCCVILDDTLC</sequence>
<reference evidence="2" key="1">
    <citation type="journal article" date="2021" name="Sci. Adv.">
        <title>The American lobster genome reveals insights on longevity, neural, and immune adaptations.</title>
        <authorList>
            <person name="Polinski J.M."/>
            <person name="Zimin A.V."/>
            <person name="Clark K.F."/>
            <person name="Kohn A.B."/>
            <person name="Sadowski N."/>
            <person name="Timp W."/>
            <person name="Ptitsyn A."/>
            <person name="Khanna P."/>
            <person name="Romanova D.Y."/>
            <person name="Williams P."/>
            <person name="Greenwood S.J."/>
            <person name="Moroz L.L."/>
            <person name="Walt D.R."/>
            <person name="Bodnar A.G."/>
        </authorList>
    </citation>
    <scope>NUCLEOTIDE SEQUENCE</scope>
    <source>
        <strain evidence="2">GMGI-L3</strain>
    </source>
</reference>
<gene>
    <name evidence="2" type="ORF">Hamer_G015146</name>
</gene>
<dbReference type="AlphaFoldDB" id="A0A8J5TG90"/>
<dbReference type="EMBL" id="JAHLQT010006356">
    <property type="protein sequence ID" value="KAG7174944.1"/>
    <property type="molecule type" value="Genomic_DNA"/>
</dbReference>
<comment type="caution">
    <text evidence="2">The sequence shown here is derived from an EMBL/GenBank/DDBJ whole genome shotgun (WGS) entry which is preliminary data.</text>
</comment>
<keyword evidence="1" id="KW-0732">Signal</keyword>
<feature type="signal peptide" evidence="1">
    <location>
        <begin position="1"/>
        <end position="21"/>
    </location>
</feature>
<accession>A0A8J5TG90</accession>
<organism evidence="2 3">
    <name type="scientific">Homarus americanus</name>
    <name type="common">American lobster</name>
    <dbReference type="NCBI Taxonomy" id="6706"/>
    <lineage>
        <taxon>Eukaryota</taxon>
        <taxon>Metazoa</taxon>
        <taxon>Ecdysozoa</taxon>
        <taxon>Arthropoda</taxon>
        <taxon>Crustacea</taxon>
        <taxon>Multicrustacea</taxon>
        <taxon>Malacostraca</taxon>
        <taxon>Eumalacostraca</taxon>
        <taxon>Eucarida</taxon>
        <taxon>Decapoda</taxon>
        <taxon>Pleocyemata</taxon>
        <taxon>Astacidea</taxon>
        <taxon>Nephropoidea</taxon>
        <taxon>Nephropidae</taxon>
        <taxon>Homarus</taxon>
    </lineage>
</organism>
<keyword evidence="3" id="KW-1185">Reference proteome</keyword>
<evidence type="ECO:0000256" key="1">
    <source>
        <dbReference type="SAM" id="SignalP"/>
    </source>
</evidence>